<dbReference type="InterPro" id="IPR058792">
    <property type="entry name" value="Beta-barrel_RND_2"/>
</dbReference>
<dbReference type="Pfam" id="PF25954">
    <property type="entry name" value="Beta-barrel_RND_2"/>
    <property type="match status" value="1"/>
</dbReference>
<evidence type="ECO:0000313" key="4">
    <source>
        <dbReference type="EMBL" id="GAA3990290.1"/>
    </source>
</evidence>
<proteinExistence type="inferred from homology"/>
<evidence type="ECO:0000313" key="5">
    <source>
        <dbReference type="Proteomes" id="UP001500742"/>
    </source>
</evidence>
<protein>
    <submittedName>
        <fullName evidence="4">Efflux RND transporter periplasmic adaptor subunit</fullName>
    </submittedName>
</protein>
<comment type="similarity">
    <text evidence="1">Belongs to the membrane fusion protein (MFP) (TC 8.A.1) family.</text>
</comment>
<comment type="caution">
    <text evidence="4">The sequence shown here is derived from an EMBL/GenBank/DDBJ whole genome shotgun (WGS) entry which is preliminary data.</text>
</comment>
<reference evidence="5" key="1">
    <citation type="journal article" date="2019" name="Int. J. Syst. Evol. Microbiol.">
        <title>The Global Catalogue of Microorganisms (GCM) 10K type strain sequencing project: providing services to taxonomists for standard genome sequencing and annotation.</title>
        <authorList>
            <consortium name="The Broad Institute Genomics Platform"/>
            <consortium name="The Broad Institute Genome Sequencing Center for Infectious Disease"/>
            <person name="Wu L."/>
            <person name="Ma J."/>
        </authorList>
    </citation>
    <scope>NUCLEOTIDE SEQUENCE [LARGE SCALE GENOMIC DNA]</scope>
    <source>
        <strain evidence="5">JCM 16601</strain>
    </source>
</reference>
<evidence type="ECO:0000259" key="2">
    <source>
        <dbReference type="Pfam" id="PF25954"/>
    </source>
</evidence>
<dbReference type="SUPFAM" id="SSF111369">
    <property type="entry name" value="HlyD-like secretion proteins"/>
    <property type="match status" value="1"/>
</dbReference>
<dbReference type="InterPro" id="IPR006143">
    <property type="entry name" value="RND_pump_MFP"/>
</dbReference>
<evidence type="ECO:0000256" key="1">
    <source>
        <dbReference type="ARBA" id="ARBA00009477"/>
    </source>
</evidence>
<keyword evidence="5" id="KW-1185">Reference proteome</keyword>
<dbReference type="PROSITE" id="PS51257">
    <property type="entry name" value="PROKAR_LIPOPROTEIN"/>
    <property type="match status" value="1"/>
</dbReference>
<dbReference type="Gene3D" id="2.40.420.20">
    <property type="match status" value="1"/>
</dbReference>
<dbReference type="Pfam" id="PF25973">
    <property type="entry name" value="BSH_CzcB"/>
    <property type="match status" value="1"/>
</dbReference>
<accession>A0ABP7R081</accession>
<organism evidence="4 5">
    <name type="scientific">Mucilaginibacter dorajii</name>
    <dbReference type="NCBI Taxonomy" id="692994"/>
    <lineage>
        <taxon>Bacteria</taxon>
        <taxon>Pseudomonadati</taxon>
        <taxon>Bacteroidota</taxon>
        <taxon>Sphingobacteriia</taxon>
        <taxon>Sphingobacteriales</taxon>
        <taxon>Sphingobacteriaceae</taxon>
        <taxon>Mucilaginibacter</taxon>
    </lineage>
</organism>
<dbReference type="EMBL" id="BAAAZC010000031">
    <property type="protein sequence ID" value="GAA3990290.1"/>
    <property type="molecule type" value="Genomic_DNA"/>
</dbReference>
<dbReference type="PANTHER" id="PTHR30469">
    <property type="entry name" value="MULTIDRUG RESISTANCE PROTEIN MDTA"/>
    <property type="match status" value="1"/>
</dbReference>
<dbReference type="Gene3D" id="2.40.30.170">
    <property type="match status" value="1"/>
</dbReference>
<dbReference type="PANTHER" id="PTHR30469:SF33">
    <property type="entry name" value="SLR1207 PROTEIN"/>
    <property type="match status" value="1"/>
</dbReference>
<dbReference type="Gene3D" id="2.40.50.100">
    <property type="match status" value="1"/>
</dbReference>
<dbReference type="Proteomes" id="UP001500742">
    <property type="component" value="Unassembled WGS sequence"/>
</dbReference>
<sequence>MELMTTKKHAALNILIGLTVVLFFAACAGKTHETDSGADSTISVKTETVTTTPITNEITLSGNIEGTTTVKLGFMVPGKINLISSKVGEFVSKGQLIASLEATNYALNKQLADVQMNEVKDEYNRLKLLHGRGSLSESDFSKMNASLQKAQVQQKLEMKNLNDTRLYTPISGVLLSKQAEAGEIIGAGTQLFVVSDIRKVTVLAFVPEGELGGLHIGQEASISITALGKTFAGKITEVGAVADAASRAFTVKIGVDNVGLHIRPGMIAEARISASGQKEGILLSAESIINDSGNQSYVYVTDKAGRKAFKRKVSLGKMSANKIEILSGLSIGESVVVSGQSKLSDGSSITIMK</sequence>
<dbReference type="InterPro" id="IPR058647">
    <property type="entry name" value="BSH_CzcB-like"/>
</dbReference>
<feature type="domain" description="CzcB-like barrel-sandwich hybrid" evidence="3">
    <location>
        <begin position="75"/>
        <end position="196"/>
    </location>
</feature>
<name>A0ABP7R081_9SPHI</name>
<feature type="domain" description="CusB-like beta-barrel" evidence="2">
    <location>
        <begin position="203"/>
        <end position="275"/>
    </location>
</feature>
<evidence type="ECO:0000259" key="3">
    <source>
        <dbReference type="Pfam" id="PF25973"/>
    </source>
</evidence>
<dbReference type="NCBIfam" id="TIGR01730">
    <property type="entry name" value="RND_mfp"/>
    <property type="match status" value="1"/>
</dbReference>
<gene>
    <name evidence="4" type="ORF">GCM10022210_49800</name>
</gene>